<feature type="transmembrane region" description="Helical" evidence="1">
    <location>
        <begin position="260"/>
        <end position="277"/>
    </location>
</feature>
<protein>
    <submittedName>
        <fullName evidence="2">Putative membrane-anchored protein</fullName>
    </submittedName>
</protein>
<dbReference type="EMBL" id="JACHFY010000041">
    <property type="protein sequence ID" value="MBB5255082.1"/>
    <property type="molecule type" value="Genomic_DNA"/>
</dbReference>
<feature type="transmembrane region" description="Helical" evidence="1">
    <location>
        <begin position="140"/>
        <end position="157"/>
    </location>
</feature>
<evidence type="ECO:0000313" key="3">
    <source>
        <dbReference type="EMBL" id="QGR16491.1"/>
    </source>
</evidence>
<keyword evidence="1" id="KW-0812">Transmembrane</keyword>
<dbReference type="OrthoDB" id="382328at2157"/>
<dbReference type="Proteomes" id="UP000427373">
    <property type="component" value="Chromosome"/>
</dbReference>
<keyword evidence="1" id="KW-1133">Transmembrane helix</keyword>
<reference evidence="3 4" key="1">
    <citation type="submission" date="2019-10" db="EMBL/GenBank/DDBJ databases">
        <title>Genome Sequences from Six Type Strain Members of the Archaeal Family Sulfolobaceae: Acidianus ambivalens, Acidianus infernus, Metallosphaera prunae, Stygiolobus azoricus, Sulfolobus metallicus, and Sulfurisphaera ohwakuensis.</title>
        <authorList>
            <person name="Counts J.A."/>
            <person name="Kelly R.M."/>
        </authorList>
    </citation>
    <scope>NUCLEOTIDE SEQUENCE [LARGE SCALE GENOMIC DNA]</scope>
    <source>
        <strain evidence="3 4">TA-1</strain>
    </source>
</reference>
<proteinExistence type="predicted"/>
<evidence type="ECO:0000313" key="2">
    <source>
        <dbReference type="EMBL" id="MBB5255082.1"/>
    </source>
</evidence>
<dbReference type="EMBL" id="CP045484">
    <property type="protein sequence ID" value="QGR16491.1"/>
    <property type="molecule type" value="Genomic_DNA"/>
</dbReference>
<dbReference type="RefSeq" id="WP_156014046.1">
    <property type="nucleotide sequence ID" value="NZ_CP045484.1"/>
</dbReference>
<feature type="transmembrane region" description="Helical" evidence="1">
    <location>
        <begin position="20"/>
        <end position="38"/>
    </location>
</feature>
<dbReference type="KEGG" id="soh:D1869_04210"/>
<evidence type="ECO:0000313" key="5">
    <source>
        <dbReference type="Proteomes" id="UP000582213"/>
    </source>
</evidence>
<feature type="transmembrane region" description="Helical" evidence="1">
    <location>
        <begin position="221"/>
        <end position="240"/>
    </location>
</feature>
<gene>
    <name evidence="3" type="ORF">D1869_04210</name>
    <name evidence="2" type="ORF">HNQ62_002857</name>
</gene>
<feature type="transmembrane region" description="Helical" evidence="1">
    <location>
        <begin position="50"/>
        <end position="71"/>
    </location>
</feature>
<reference evidence="2 5" key="2">
    <citation type="submission" date="2020-08" db="EMBL/GenBank/DDBJ databases">
        <title>Genomic Encyclopedia of Type Strains, Phase IV (KMG-IV): sequencing the most valuable type-strain genomes for metagenomic binning, comparative biology and taxonomic classification.</title>
        <authorList>
            <person name="Goeker M."/>
        </authorList>
    </citation>
    <scope>NUCLEOTIDE SEQUENCE [LARGE SCALE GENOMIC DNA]</scope>
    <source>
        <strain evidence="2 5">DSM 12421</strain>
    </source>
</reference>
<feature type="transmembrane region" description="Helical" evidence="1">
    <location>
        <begin position="313"/>
        <end position="334"/>
    </location>
</feature>
<dbReference type="Proteomes" id="UP000582213">
    <property type="component" value="Unassembled WGS sequence"/>
</dbReference>
<feature type="transmembrane region" description="Helical" evidence="1">
    <location>
        <begin position="341"/>
        <end position="362"/>
    </location>
</feature>
<name>A0A650CF58_SULOH</name>
<sequence>MQDKNFFIQNLAEFVSFKQIDGYLSALIMTLGFIPLIIAPVGTLIPYNEFWEIIIFFISYFIIGYLVPLLVTRKLYKIEEDGFSYYIGDKKYVGRDVDFVMIYTIKPFVIVHDYVDYWKISEIRQKVKNNLFKFEKIRKYMLLILGGYLLGISYYEVSNYFKSSPYNNSYLLIFLLTVPYIAGFTFIFIYIYMREKSKLVNSIISKFMSEPVLNNLHLKNVLHLMSFILILSFISSSAFFLSEPNLISFFLFLDKFCVDILILSIITFLSSIIFTSFGLSQEEFLISYAQYLFISTIPQLFLLPRLKYPSLDFGYIIMYALFVLLAYITAIFSTNNKKKGLVAWLMIALVTFLSSLCILFLYEFLR</sequence>
<keyword evidence="1" id="KW-0472">Membrane</keyword>
<evidence type="ECO:0000256" key="1">
    <source>
        <dbReference type="SAM" id="Phobius"/>
    </source>
</evidence>
<accession>A0A650CF58</accession>
<dbReference type="AlphaFoldDB" id="A0A650CF58"/>
<feature type="transmembrane region" description="Helical" evidence="1">
    <location>
        <begin position="169"/>
        <end position="192"/>
    </location>
</feature>
<keyword evidence="4" id="KW-1185">Reference proteome</keyword>
<dbReference type="GeneID" id="42800421"/>
<organism evidence="3 4">
    <name type="scientific">Sulfurisphaera ohwakuensis</name>
    <dbReference type="NCBI Taxonomy" id="69656"/>
    <lineage>
        <taxon>Archaea</taxon>
        <taxon>Thermoproteota</taxon>
        <taxon>Thermoprotei</taxon>
        <taxon>Sulfolobales</taxon>
        <taxon>Sulfolobaceae</taxon>
        <taxon>Sulfurisphaera</taxon>
    </lineage>
</organism>
<evidence type="ECO:0000313" key="4">
    <source>
        <dbReference type="Proteomes" id="UP000427373"/>
    </source>
</evidence>
<feature type="transmembrane region" description="Helical" evidence="1">
    <location>
        <begin position="284"/>
        <end position="301"/>
    </location>
</feature>